<dbReference type="STRING" id="706587.Desti_4948"/>
<dbReference type="Proteomes" id="UP000006055">
    <property type="component" value="Chromosome"/>
</dbReference>
<evidence type="ECO:0000313" key="3">
    <source>
        <dbReference type="Proteomes" id="UP000006055"/>
    </source>
</evidence>
<reference evidence="3" key="1">
    <citation type="submission" date="2012-06" db="EMBL/GenBank/DDBJ databases">
        <title>Complete sequence of chromosome of Desulfomonile tiedjei DSM 6799.</title>
        <authorList>
            <person name="Lucas S."/>
            <person name="Copeland A."/>
            <person name="Lapidus A."/>
            <person name="Glavina del Rio T."/>
            <person name="Dalin E."/>
            <person name="Tice H."/>
            <person name="Bruce D."/>
            <person name="Goodwin L."/>
            <person name="Pitluck S."/>
            <person name="Peters L."/>
            <person name="Ovchinnikova G."/>
            <person name="Zeytun A."/>
            <person name="Lu M."/>
            <person name="Kyrpides N."/>
            <person name="Mavromatis K."/>
            <person name="Ivanova N."/>
            <person name="Brettin T."/>
            <person name="Detter J.C."/>
            <person name="Han C."/>
            <person name="Larimer F."/>
            <person name="Land M."/>
            <person name="Hauser L."/>
            <person name="Markowitz V."/>
            <person name="Cheng J.-F."/>
            <person name="Hugenholtz P."/>
            <person name="Woyke T."/>
            <person name="Wu D."/>
            <person name="Spring S."/>
            <person name="Schroeder M."/>
            <person name="Brambilla E."/>
            <person name="Klenk H.-P."/>
            <person name="Eisen J.A."/>
        </authorList>
    </citation>
    <scope>NUCLEOTIDE SEQUENCE [LARGE SCALE GENOMIC DNA]</scope>
    <source>
        <strain evidence="3">ATCC 49306 / DSM 6799 / DCB-1</strain>
    </source>
</reference>
<dbReference type="eggNOG" id="ENOG502ZUWQ">
    <property type="taxonomic scope" value="Bacteria"/>
</dbReference>
<dbReference type="KEGG" id="dti:Desti_4948"/>
<dbReference type="EMBL" id="CP003360">
    <property type="protein sequence ID" value="AFM27562.1"/>
    <property type="molecule type" value="Genomic_DNA"/>
</dbReference>
<name>I4CDC1_DESTA</name>
<sequence>MKINCISCGHNLFVDDAYDDFEGLFKCYICGALLKVKTADGKIKSVSPVELKSGTNQPETDLKSGQHICG</sequence>
<evidence type="ECO:0000256" key="1">
    <source>
        <dbReference type="SAM" id="MobiDB-lite"/>
    </source>
</evidence>
<dbReference type="OrthoDB" id="7068555at2"/>
<proteinExistence type="predicted"/>
<feature type="region of interest" description="Disordered" evidence="1">
    <location>
        <begin position="50"/>
        <end position="70"/>
    </location>
</feature>
<dbReference type="HOGENOM" id="CLU_2751271_0_0_7"/>
<evidence type="ECO:0000313" key="2">
    <source>
        <dbReference type="EMBL" id="AFM27562.1"/>
    </source>
</evidence>
<dbReference type="RefSeq" id="WP_014812667.1">
    <property type="nucleotide sequence ID" value="NC_018025.1"/>
</dbReference>
<dbReference type="AlphaFoldDB" id="I4CDC1"/>
<gene>
    <name evidence="2" type="ordered locus">Desti_4948</name>
</gene>
<accession>I4CDC1</accession>
<keyword evidence="3" id="KW-1185">Reference proteome</keyword>
<protein>
    <submittedName>
        <fullName evidence="2">Uncharacterized protein</fullName>
    </submittedName>
</protein>
<organism evidence="2 3">
    <name type="scientific">Desulfomonile tiedjei (strain ATCC 49306 / DSM 6799 / DCB-1)</name>
    <dbReference type="NCBI Taxonomy" id="706587"/>
    <lineage>
        <taxon>Bacteria</taxon>
        <taxon>Pseudomonadati</taxon>
        <taxon>Thermodesulfobacteriota</taxon>
        <taxon>Desulfomonilia</taxon>
        <taxon>Desulfomonilales</taxon>
        <taxon>Desulfomonilaceae</taxon>
        <taxon>Desulfomonile</taxon>
    </lineage>
</organism>